<accession>A0A370D934</accession>
<organism evidence="1 2">
    <name type="scientific">endosymbiont of Galathealinum brachiosum</name>
    <dbReference type="NCBI Taxonomy" id="2200906"/>
    <lineage>
        <taxon>Bacteria</taxon>
        <taxon>Pseudomonadati</taxon>
        <taxon>Pseudomonadota</taxon>
        <taxon>Gammaproteobacteria</taxon>
        <taxon>sulfur-oxidizing symbionts</taxon>
    </lineage>
</organism>
<keyword evidence="2" id="KW-1185">Reference proteome</keyword>
<evidence type="ECO:0000313" key="1">
    <source>
        <dbReference type="EMBL" id="RDH81403.1"/>
    </source>
</evidence>
<name>A0A370D934_9GAMM</name>
<dbReference type="Proteomes" id="UP000254266">
    <property type="component" value="Unassembled WGS sequence"/>
</dbReference>
<protein>
    <submittedName>
        <fullName evidence="1">Uncharacterized protein</fullName>
    </submittedName>
</protein>
<dbReference type="AlphaFoldDB" id="A0A370D934"/>
<evidence type="ECO:0000313" key="2">
    <source>
        <dbReference type="Proteomes" id="UP000254266"/>
    </source>
</evidence>
<reference evidence="1 2" key="1">
    <citation type="journal article" date="2018" name="ISME J.">
        <title>Endosymbiont genomes yield clues of tubeworm success.</title>
        <authorList>
            <person name="Li Y."/>
            <person name="Liles M.R."/>
            <person name="Halanych K.M."/>
        </authorList>
    </citation>
    <scope>NUCLEOTIDE SEQUENCE [LARGE SCALE GENOMIC DNA]</scope>
    <source>
        <strain evidence="1">A1464</strain>
    </source>
</reference>
<dbReference type="EMBL" id="QFXC01000013">
    <property type="protein sequence ID" value="RDH81403.1"/>
    <property type="molecule type" value="Genomic_DNA"/>
</dbReference>
<sequence>MNITTKIISLFLSILLYSSNIFSGQAIIEKVEAECNYKRLCKFNVTIRHADEGWTHFANGWQIFTPNGDLIGHRALAHPHVNEQPFTRSIRNIKIPANVDTAILIANDSVHGKSDRKYVIKLTFTDY</sequence>
<proteinExistence type="predicted"/>
<comment type="caution">
    <text evidence="1">The sequence shown here is derived from an EMBL/GenBank/DDBJ whole genome shotgun (WGS) entry which is preliminary data.</text>
</comment>
<gene>
    <name evidence="1" type="ORF">DIZ80_15055</name>
</gene>